<protein>
    <submittedName>
        <fullName evidence="1">Type IV pilus biogenesis protein PilN</fullName>
    </submittedName>
</protein>
<dbReference type="AlphaFoldDB" id="A0A0G4JUH6"/>
<dbReference type="STRING" id="1109412.BN1221_02038"/>
<evidence type="ECO:0000313" key="2">
    <source>
        <dbReference type="Proteomes" id="UP000044377"/>
    </source>
</evidence>
<dbReference type="PANTHER" id="PTHR40278:SF1">
    <property type="entry name" value="DNA UTILIZATION PROTEIN HOFN"/>
    <property type="match status" value="1"/>
</dbReference>
<dbReference type="InterPro" id="IPR007813">
    <property type="entry name" value="PilN"/>
</dbReference>
<gene>
    <name evidence="1" type="ORF">BN1221_02038</name>
</gene>
<accession>A0A0G4JUH6</accession>
<dbReference type="RefSeq" id="WP_048637203.1">
    <property type="nucleotide sequence ID" value="NZ_CGIG01000001.1"/>
</dbReference>
<organism evidence="1 2">
    <name type="scientific">Brenneria goodwinii</name>
    <dbReference type="NCBI Taxonomy" id="1109412"/>
    <lineage>
        <taxon>Bacteria</taxon>
        <taxon>Pseudomonadati</taxon>
        <taxon>Pseudomonadota</taxon>
        <taxon>Gammaproteobacteria</taxon>
        <taxon>Enterobacterales</taxon>
        <taxon>Pectobacteriaceae</taxon>
        <taxon>Brenneria</taxon>
    </lineage>
</organism>
<reference evidence="2" key="1">
    <citation type="submission" date="2015-01" db="EMBL/GenBank/DDBJ databases">
        <authorList>
            <person name="Paterson Steve"/>
        </authorList>
    </citation>
    <scope>NUCLEOTIDE SEQUENCE [LARGE SCALE GENOMIC DNA]</scope>
    <source>
        <strain evidence="2">OBR1</strain>
    </source>
</reference>
<name>A0A0G4JUH6_9GAMM</name>
<dbReference type="PANTHER" id="PTHR40278">
    <property type="entry name" value="DNA UTILIZATION PROTEIN HOFN"/>
    <property type="match status" value="1"/>
</dbReference>
<evidence type="ECO:0000313" key="1">
    <source>
        <dbReference type="EMBL" id="CPR16376.1"/>
    </source>
</evidence>
<dbReference type="Proteomes" id="UP000044377">
    <property type="component" value="Unassembled WGS sequence"/>
</dbReference>
<keyword evidence="2" id="KW-1185">Reference proteome</keyword>
<proteinExistence type="predicted"/>
<dbReference type="EMBL" id="CGIG01000001">
    <property type="protein sequence ID" value="CPR16376.1"/>
    <property type="molecule type" value="Genomic_DNA"/>
</dbReference>
<dbReference type="InterPro" id="IPR052534">
    <property type="entry name" value="Extracell_DNA_Util/SecSys_Comp"/>
</dbReference>
<sequence>MLLVNLLPWRKRRLRRRARRWLTLLLLQLALAALVLAGYYIILHQQRLVLQRELGDISERQRQWTQQYHQTRRMWNQLRDYQAQHDADAAALRHNQRYLNLLDRMAAMLPRRLWLTEIADRGQHLLISGLSENYADIVAFNRSLVRHPELARVQVLEALRQQKDRALLSFSLQADWIFTDSAGGEQAGD</sequence>
<dbReference type="Pfam" id="PF05137">
    <property type="entry name" value="PilN"/>
    <property type="match status" value="1"/>
</dbReference>